<dbReference type="Proteomes" id="UP000015102">
    <property type="component" value="Unassembled WGS sequence"/>
</dbReference>
<dbReference type="EnsemblMetazoa" id="MESCA000121-RA">
    <property type="protein sequence ID" value="MESCA000121-PA"/>
    <property type="gene ID" value="MESCA000121"/>
</dbReference>
<dbReference type="InterPro" id="IPR057965">
    <property type="entry name" value="STEEP1_dom"/>
</dbReference>
<protein>
    <recommendedName>
        <fullName evidence="2">STING ER exit protein</fullName>
    </recommendedName>
</protein>
<dbReference type="GO" id="GO:0005737">
    <property type="term" value="C:cytoplasm"/>
    <property type="evidence" value="ECO:0007669"/>
    <property type="project" value="GOC"/>
</dbReference>
<reference evidence="4" key="2">
    <citation type="submission" date="2015-06" db="UniProtKB">
        <authorList>
            <consortium name="EnsemblMetazoa"/>
        </authorList>
    </citation>
    <scope>IDENTIFICATION</scope>
</reference>
<dbReference type="InterPro" id="IPR029704">
    <property type="entry name" value="STEEP-like"/>
</dbReference>
<dbReference type="PANTHER" id="PTHR46355">
    <property type="entry name" value="UPF0428 PROTEIN CXORF56"/>
    <property type="match status" value="1"/>
</dbReference>
<dbReference type="STRING" id="36166.T1GA73"/>
<dbReference type="GO" id="GO:0006888">
    <property type="term" value="P:endoplasmic reticulum to Golgi vesicle-mediated transport"/>
    <property type="evidence" value="ECO:0007669"/>
    <property type="project" value="TreeGrafter"/>
</dbReference>
<reference evidence="5" key="1">
    <citation type="submission" date="2013-02" db="EMBL/GenBank/DDBJ databases">
        <authorList>
            <person name="Hughes D."/>
        </authorList>
    </citation>
    <scope>NUCLEOTIDE SEQUENCE</scope>
    <source>
        <strain>Durham</strain>
        <strain evidence="5">NC isolate 2 -- Noor lab</strain>
    </source>
</reference>
<accession>T1GA73</accession>
<dbReference type="PANTHER" id="PTHR46355:SF1">
    <property type="entry name" value="STING ER EXIT PROTEIN"/>
    <property type="match status" value="1"/>
</dbReference>
<comment type="similarity">
    <text evidence="1">Belongs to the STEEP1 family.</text>
</comment>
<sequence>MPKIVSRSVACSDSKDQEEYNDDKPLNCYYCLCGKMALILDSDIEKLPMRPLDKARVIDGKRNAHKLTFDKGQTFYIDHGDDKIEKLHHLNCVSCNLPVFYRHQLDSNITFIISGALVKNKNESGFEKKEAISKEDSTNSSNQKVMVTKHTQNMGKFSSVTVSTIDEEEDEIEAVSISSYFLLN</sequence>
<keyword evidence="5" id="KW-1185">Reference proteome</keyword>
<evidence type="ECO:0000256" key="1">
    <source>
        <dbReference type="ARBA" id="ARBA00024205"/>
    </source>
</evidence>
<dbReference type="AlphaFoldDB" id="T1GA73"/>
<evidence type="ECO:0000259" key="3">
    <source>
        <dbReference type="Pfam" id="PF25809"/>
    </source>
</evidence>
<dbReference type="EMBL" id="CAQQ02171033">
    <property type="status" value="NOT_ANNOTATED_CDS"/>
    <property type="molecule type" value="Genomic_DNA"/>
</dbReference>
<evidence type="ECO:0000313" key="4">
    <source>
        <dbReference type="EnsemblMetazoa" id="MESCA000121-PA"/>
    </source>
</evidence>
<dbReference type="HOGENOM" id="CLU_099571_1_0_1"/>
<dbReference type="Pfam" id="PF25809">
    <property type="entry name" value="STEEP1"/>
    <property type="match status" value="1"/>
</dbReference>
<evidence type="ECO:0000256" key="2">
    <source>
        <dbReference type="ARBA" id="ARBA00024237"/>
    </source>
</evidence>
<name>T1GA73_MEGSC</name>
<evidence type="ECO:0000313" key="5">
    <source>
        <dbReference type="Proteomes" id="UP000015102"/>
    </source>
</evidence>
<proteinExistence type="inferred from homology"/>
<feature type="domain" description="STEEP1" evidence="3">
    <location>
        <begin position="21"/>
        <end position="124"/>
    </location>
</feature>
<dbReference type="OMA" id="QQYRKNC"/>
<organism evidence="4 5">
    <name type="scientific">Megaselia scalaris</name>
    <name type="common">Humpbacked fly</name>
    <name type="synonym">Phora scalaris</name>
    <dbReference type="NCBI Taxonomy" id="36166"/>
    <lineage>
        <taxon>Eukaryota</taxon>
        <taxon>Metazoa</taxon>
        <taxon>Ecdysozoa</taxon>
        <taxon>Arthropoda</taxon>
        <taxon>Hexapoda</taxon>
        <taxon>Insecta</taxon>
        <taxon>Pterygota</taxon>
        <taxon>Neoptera</taxon>
        <taxon>Endopterygota</taxon>
        <taxon>Diptera</taxon>
        <taxon>Brachycera</taxon>
        <taxon>Muscomorpha</taxon>
        <taxon>Platypezoidea</taxon>
        <taxon>Phoridae</taxon>
        <taxon>Megaseliini</taxon>
        <taxon>Megaselia</taxon>
    </lineage>
</organism>
<dbReference type="GO" id="GO:0090158">
    <property type="term" value="P:endoplasmic reticulum membrane organization"/>
    <property type="evidence" value="ECO:0007669"/>
    <property type="project" value="TreeGrafter"/>
</dbReference>